<dbReference type="Pfam" id="PF12891">
    <property type="entry name" value="Glyco_hydro_44"/>
    <property type="match status" value="1"/>
</dbReference>
<evidence type="ECO:0000313" key="2">
    <source>
        <dbReference type="EMBL" id="OIR08119.1"/>
    </source>
</evidence>
<evidence type="ECO:0000259" key="1">
    <source>
        <dbReference type="PROSITE" id="PS50835"/>
    </source>
</evidence>
<dbReference type="InterPro" id="IPR013783">
    <property type="entry name" value="Ig-like_fold"/>
</dbReference>
<gene>
    <name evidence="2" type="primary">manA_2</name>
    <name evidence="2" type="ORF">GALL_96180</name>
</gene>
<reference evidence="2" key="1">
    <citation type="submission" date="2016-10" db="EMBL/GenBank/DDBJ databases">
        <title>Sequence of Gallionella enrichment culture.</title>
        <authorList>
            <person name="Poehlein A."/>
            <person name="Muehling M."/>
            <person name="Daniel R."/>
        </authorList>
    </citation>
    <scope>NUCLEOTIDE SEQUENCE</scope>
</reference>
<dbReference type="Gene3D" id="2.60.40.1180">
    <property type="entry name" value="Golgi alpha-mannosidase II"/>
    <property type="match status" value="1"/>
</dbReference>
<comment type="caution">
    <text evidence="2">The sequence shown here is derived from an EMBL/GenBank/DDBJ whole genome shotgun (WGS) entry which is preliminary data.</text>
</comment>
<dbReference type="InterPro" id="IPR007110">
    <property type="entry name" value="Ig-like_dom"/>
</dbReference>
<proteinExistence type="predicted"/>
<dbReference type="SUPFAM" id="SSF51445">
    <property type="entry name" value="(Trans)glycosidases"/>
    <property type="match status" value="1"/>
</dbReference>
<feature type="domain" description="Ig-like" evidence="1">
    <location>
        <begin position="563"/>
        <end position="644"/>
    </location>
</feature>
<dbReference type="SUPFAM" id="SSF48726">
    <property type="entry name" value="Immunoglobulin"/>
    <property type="match status" value="1"/>
</dbReference>
<dbReference type="AlphaFoldDB" id="A0A1J5SI47"/>
<accession>A0A1J5SI47</accession>
<dbReference type="InterPro" id="IPR024745">
    <property type="entry name" value="GH44_cat"/>
</dbReference>
<sequence length="915" mass="96497">MRPNALRPSPHLSCSLWLLAALIAAVTPSLAATQNPASTVTVDAAANRHPINPNIYGVCYGDAHDMATLNAPLNRWGGNATSRYNWQIDAHSAGADWYFETYSDGSGTPGASADAFIARTRGAGNGAEPLMTIPMIDYLANLGPGRTTLEGFSVKKYGAQKATDPWNADAGNGVLLATGKNITGNDPLDTGVLNSPSIQEAWVRHFVDTFGLSDTTTGIKYYILDNEPSLWNSTHRDVHPAPLSEHDLFDKIVAYATAIRAVDPNAKILGPEEWGWYAMYRSGLDQANGITGANSDYNTHNQTYYYPWLLQQLAAYKQKTGVQLIDVLTVHGYNTTPDGSDDSLAGQLLRNKETRILWDPNYQDPSWYGDIGINGRVINWIPTLKAMVQQYCPGLQIGFTEYNWGDEANLNGATTQADVLGIYGRDGLDLATRWTVAKDTSKTPTVYYVTYLASQIYRNYDGNGSTFGDTSVSATVANPDNLSAFAAQRSSDGALTVMVINKQQGSTPVTVSLANFSGTGAAQVWQINSATQTSIAQLPDLAVANGQLSTTVPSQSITLFVLPALSISSQPKGHTIALGGTVVFDVAAAGQSPTYQWLHDGQAVVGATARQLTLRNVSAADAGSYTVEVSSGGETITSSPAVLKVVATNNPGRLIAISTRSYVGTGDNVQIGGFVLSGSAPKTVLIRAAGPALATYFGSNVLADPKIDLYDQSTLTVTASNDNWDPSLASVFSSLGEFAFATGSKDAAMTQTLKPGAYTAMVKGADGGSGIGLVEIYDADPSNPSGGLIALSTRSFVGTGDDVQIAGFVIAGATAQTVVLRASGPTLATDFNITGVLPDPVLELHDQSTGAVIATAEGWDSSLTAHFKAVGAYQWKPGTQDTALVMTLDPGVYTAIVKGKSNDTGVAIVEIFDEP</sequence>
<dbReference type="Pfam" id="PF13927">
    <property type="entry name" value="Ig_3"/>
    <property type="match status" value="1"/>
</dbReference>
<dbReference type="PROSITE" id="PS50835">
    <property type="entry name" value="IG_LIKE"/>
    <property type="match status" value="1"/>
</dbReference>
<dbReference type="InterPro" id="IPR017853">
    <property type="entry name" value="GH"/>
</dbReference>
<dbReference type="Gene3D" id="2.60.40.10">
    <property type="entry name" value="Immunoglobulins"/>
    <property type="match status" value="1"/>
</dbReference>
<dbReference type="Gene3D" id="3.20.20.80">
    <property type="entry name" value="Glycosidases"/>
    <property type="match status" value="1"/>
</dbReference>
<protein>
    <submittedName>
        <fullName evidence="2">Beta-mannanase/endoglucanase A</fullName>
    </submittedName>
</protein>
<dbReference type="InterPro" id="IPR003599">
    <property type="entry name" value="Ig_sub"/>
</dbReference>
<dbReference type="InterPro" id="IPR013780">
    <property type="entry name" value="Glyco_hydro_b"/>
</dbReference>
<dbReference type="EMBL" id="MLJW01000033">
    <property type="protein sequence ID" value="OIR08119.1"/>
    <property type="molecule type" value="Genomic_DNA"/>
</dbReference>
<name>A0A1J5SI47_9ZZZZ</name>
<dbReference type="InterPro" id="IPR036179">
    <property type="entry name" value="Ig-like_dom_sf"/>
</dbReference>
<dbReference type="SMART" id="SM00409">
    <property type="entry name" value="IG"/>
    <property type="match status" value="1"/>
</dbReference>
<organism evidence="2">
    <name type="scientific">mine drainage metagenome</name>
    <dbReference type="NCBI Taxonomy" id="410659"/>
    <lineage>
        <taxon>unclassified sequences</taxon>
        <taxon>metagenomes</taxon>
        <taxon>ecological metagenomes</taxon>
    </lineage>
</organism>